<organism evidence="5 6">
    <name type="scientific">Staphylococcus pasteuri</name>
    <dbReference type="NCBI Taxonomy" id="45972"/>
    <lineage>
        <taxon>Bacteria</taxon>
        <taxon>Bacillati</taxon>
        <taxon>Bacillota</taxon>
        <taxon>Bacilli</taxon>
        <taxon>Bacillales</taxon>
        <taxon>Staphylococcaceae</taxon>
        <taxon>Staphylococcus</taxon>
    </lineage>
</organism>
<reference evidence="5 6" key="1">
    <citation type="submission" date="2016-11" db="EMBL/GenBank/DDBJ databases">
        <authorList>
            <person name="Varghese N."/>
            <person name="Submissions S."/>
        </authorList>
    </citation>
    <scope>NUCLEOTIDE SEQUENCE [LARGE SCALE GENOMIC DNA]</scope>
    <source>
        <strain evidence="5 6">NFIX07</strain>
    </source>
</reference>
<dbReference type="PANTHER" id="PTHR45237">
    <property type="entry name" value="POSSIBLE PARA-NITROBENZYL ESTERASE"/>
    <property type="match status" value="1"/>
</dbReference>
<dbReference type="Proteomes" id="UP000182665">
    <property type="component" value="Unassembled WGS sequence"/>
</dbReference>
<gene>
    <name evidence="5" type="ORF">SAMN03097721_00928</name>
</gene>
<keyword evidence="6" id="KW-1185">Reference proteome</keyword>
<feature type="domain" description="Carboxylesterase type B" evidence="4">
    <location>
        <begin position="6"/>
        <end position="447"/>
    </location>
</feature>
<evidence type="ECO:0000259" key="4">
    <source>
        <dbReference type="Pfam" id="PF00135"/>
    </source>
</evidence>
<keyword evidence="2 3" id="KW-0378">Hydrolase</keyword>
<evidence type="ECO:0000256" key="2">
    <source>
        <dbReference type="ARBA" id="ARBA00022801"/>
    </source>
</evidence>
<evidence type="ECO:0000256" key="1">
    <source>
        <dbReference type="ARBA" id="ARBA00005964"/>
    </source>
</evidence>
<protein>
    <recommendedName>
        <fullName evidence="3">Carboxylic ester hydrolase</fullName>
        <ecNumber evidence="3">3.1.1.-</ecNumber>
    </recommendedName>
</protein>
<comment type="similarity">
    <text evidence="1 3">Belongs to the type-B carboxylesterase/lipase family.</text>
</comment>
<dbReference type="Pfam" id="PF00135">
    <property type="entry name" value="COesterase"/>
    <property type="match status" value="1"/>
</dbReference>
<dbReference type="InterPro" id="IPR019826">
    <property type="entry name" value="Carboxylesterase_B_AS"/>
</dbReference>
<accession>A0ABY1H2A3</accession>
<dbReference type="PROSITE" id="PS00122">
    <property type="entry name" value="CARBOXYLESTERASE_B_1"/>
    <property type="match status" value="1"/>
</dbReference>
<dbReference type="PANTHER" id="PTHR45237:SF2">
    <property type="entry name" value="POSSIBLE PARA-NITROBENZYL ESTERASE"/>
    <property type="match status" value="1"/>
</dbReference>
<dbReference type="EMBL" id="FPKT01000002">
    <property type="protein sequence ID" value="SFZ74742.1"/>
    <property type="molecule type" value="Genomic_DNA"/>
</dbReference>
<dbReference type="Gene3D" id="3.40.50.1820">
    <property type="entry name" value="alpha/beta hydrolase"/>
    <property type="match status" value="1"/>
</dbReference>
<comment type="caution">
    <text evidence="5">The sequence shown here is derived from an EMBL/GenBank/DDBJ whole genome shotgun (WGS) entry which is preliminary data.</text>
</comment>
<evidence type="ECO:0000313" key="6">
    <source>
        <dbReference type="Proteomes" id="UP000182665"/>
    </source>
</evidence>
<dbReference type="EC" id="3.1.1.-" evidence="3"/>
<dbReference type="InterPro" id="IPR029058">
    <property type="entry name" value="AB_hydrolase_fold"/>
</dbReference>
<sequence length="453" mass="52505">MCMVNVKTSNGEINGIHKDGIDTFLGIPYATLSNGRFNHSKVYKQWSEAIHATHVQSIPPQPYNQLEDFFSNDDDYHFNQFSQHEECLYLNIWRQHHHSESRPVIIYFYGGGFINGHANAELYSPKNVVKQEDVIVITFNYRLGAWGFLDWSYINSNYDLNNGLSDQLNVLKWVHQNIEDFGGDPNNVTLMGQSAGSMSIMALMQLPHTYPYFHKVMLLSGILNLDSPTIGYDKAQRFSNLISKQYPNVSIDALSTDDILNIMMLDQTSRGNSKGLELIYAPIQTADMDFNNANFSKPIFVSYTKNEGDIYIKNESRKLTPERFVEAMSFNKVNIDSTEAISAKQQSDCITKYIFQQPVHRFLNDMKHNPNIWLACFQWHRTDSKYYKSAYHILDMIFWFGNLNILKAHQLSVTQHETKLSSKMIHDLCYFATHSKMPWPPYNEDNKRPFKYK</sequence>
<dbReference type="InterPro" id="IPR002018">
    <property type="entry name" value="CarbesteraseB"/>
</dbReference>
<name>A0ABY1H2A3_9STAP</name>
<evidence type="ECO:0000256" key="3">
    <source>
        <dbReference type="RuleBase" id="RU361235"/>
    </source>
</evidence>
<proteinExistence type="inferred from homology"/>
<evidence type="ECO:0000313" key="5">
    <source>
        <dbReference type="EMBL" id="SFZ74742.1"/>
    </source>
</evidence>
<dbReference type="SUPFAM" id="SSF53474">
    <property type="entry name" value="alpha/beta-Hydrolases"/>
    <property type="match status" value="1"/>
</dbReference>